<reference evidence="1 2" key="1">
    <citation type="submission" date="2017-05" db="EMBL/GenBank/DDBJ databases">
        <authorList>
            <person name="Varghese N."/>
            <person name="Submissions S."/>
        </authorList>
    </citation>
    <scope>NUCLEOTIDE SEQUENCE [LARGE SCALE GENOMIC DNA]</scope>
    <source>
        <strain evidence="1 2">DSM 26001</strain>
    </source>
</reference>
<name>A0ABY1QN14_9BURK</name>
<dbReference type="Pfam" id="PF14518">
    <property type="entry name" value="Haem_oxygenas_2"/>
    <property type="match status" value="1"/>
</dbReference>
<dbReference type="Proteomes" id="UP001158049">
    <property type="component" value="Unassembled WGS sequence"/>
</dbReference>
<dbReference type="Gene3D" id="1.20.910.10">
    <property type="entry name" value="Heme oxygenase-like"/>
    <property type="match status" value="1"/>
</dbReference>
<accession>A0ABY1QN14</accession>
<gene>
    <name evidence="1" type="ORF">SAMN06295970_12340</name>
</gene>
<dbReference type="EMBL" id="FXUL01000023">
    <property type="protein sequence ID" value="SMP75700.1"/>
    <property type="molecule type" value="Genomic_DNA"/>
</dbReference>
<comment type="caution">
    <text evidence="1">The sequence shown here is derived from an EMBL/GenBank/DDBJ whole genome shotgun (WGS) entry which is preliminary data.</text>
</comment>
<dbReference type="SMART" id="SM01236">
    <property type="entry name" value="Haem_oxygenase_2"/>
    <property type="match status" value="1"/>
</dbReference>
<dbReference type="RefSeq" id="WP_283444660.1">
    <property type="nucleotide sequence ID" value="NZ_FXUL01000023.1"/>
</dbReference>
<evidence type="ECO:0000313" key="2">
    <source>
        <dbReference type="Proteomes" id="UP001158049"/>
    </source>
</evidence>
<protein>
    <submittedName>
        <fullName evidence="1">Iron-containing redox enzyme</fullName>
    </submittedName>
</protein>
<sequence>MLNQPMQLSEQIHYRQPDRAAPATPLRRLYRDLMRDEPSARAVDDADAYLRKQLAATDALESDLPADIDDISDWIVHNTALVGEQYRKYLQDRKAGGPRQYFSNKSHALYFLKSVAPTKLVDGAWLYGLVPHWNDARFTALIRIYLEELGDGVPDKNHVLLFKRLLSTHGCDRWENLSEDHYVQGVLQLALARHAGNFLPEVIGFNLGYEQLPLHLLICAYELNELGIDPTYFTLHVTVDNADTGHARKALEGLLETMPRIGDRASFMARVARGYKLNMLGAGTNSVIDEFDIDREIVALFAEKSVVGKEAHSDYCRIGGRAINDWLADPAQIPAFLDALVERDWIRRGQDPQNSRFWRLLQGERAEMFGVFSAYEQQVIYDWIADGWEGAQRRQISFRARQRLMDTLGEPAQIGWHGVRGVLRNPAQRSAAEDQTDFNVELRTLEETLAGMESRDEAMRLLTKLMSPASHHSPAGLMATRIYSRMLG</sequence>
<organism evidence="1 2">
    <name type="scientific">Noviherbaspirillum suwonense</name>
    <dbReference type="NCBI Taxonomy" id="1224511"/>
    <lineage>
        <taxon>Bacteria</taxon>
        <taxon>Pseudomonadati</taxon>
        <taxon>Pseudomonadota</taxon>
        <taxon>Betaproteobacteria</taxon>
        <taxon>Burkholderiales</taxon>
        <taxon>Oxalobacteraceae</taxon>
        <taxon>Noviherbaspirillum</taxon>
    </lineage>
</organism>
<dbReference type="InterPro" id="IPR016084">
    <property type="entry name" value="Haem_Oase-like_multi-hlx"/>
</dbReference>
<proteinExistence type="predicted"/>
<evidence type="ECO:0000313" key="1">
    <source>
        <dbReference type="EMBL" id="SMP75700.1"/>
    </source>
</evidence>
<keyword evidence="2" id="KW-1185">Reference proteome</keyword>